<dbReference type="AlphaFoldDB" id="A0A284S8J1"/>
<organism evidence="1 2">
    <name type="scientific">Armillaria ostoyae</name>
    <name type="common">Armillaria root rot fungus</name>
    <dbReference type="NCBI Taxonomy" id="47428"/>
    <lineage>
        <taxon>Eukaryota</taxon>
        <taxon>Fungi</taxon>
        <taxon>Dikarya</taxon>
        <taxon>Basidiomycota</taxon>
        <taxon>Agaricomycotina</taxon>
        <taxon>Agaricomycetes</taxon>
        <taxon>Agaricomycetidae</taxon>
        <taxon>Agaricales</taxon>
        <taxon>Marasmiineae</taxon>
        <taxon>Physalacriaceae</taxon>
        <taxon>Armillaria</taxon>
    </lineage>
</organism>
<dbReference type="EMBL" id="FUEG01000043">
    <property type="protein sequence ID" value="SJL17335.1"/>
    <property type="molecule type" value="Genomic_DNA"/>
</dbReference>
<name>A0A284S8J1_ARMOS</name>
<sequence>MGTSDDTDIPPSDSGSAFSVTIVNIALSGDYSEHFCYRVISQMVRMDKISTDMVIR</sequence>
<gene>
    <name evidence="1" type="ORF">ARMOST_20885</name>
</gene>
<dbReference type="Proteomes" id="UP000219338">
    <property type="component" value="Unassembled WGS sequence"/>
</dbReference>
<keyword evidence="2" id="KW-1185">Reference proteome</keyword>
<accession>A0A284S8J1</accession>
<reference evidence="2" key="1">
    <citation type="journal article" date="2017" name="Nat. Ecol. Evol.">
        <title>Genome expansion and lineage-specific genetic innovations in the forest pathogenic fungi Armillaria.</title>
        <authorList>
            <person name="Sipos G."/>
            <person name="Prasanna A.N."/>
            <person name="Walter M.C."/>
            <person name="O'Connor E."/>
            <person name="Balint B."/>
            <person name="Krizsan K."/>
            <person name="Kiss B."/>
            <person name="Hess J."/>
            <person name="Varga T."/>
            <person name="Slot J."/>
            <person name="Riley R."/>
            <person name="Boka B."/>
            <person name="Rigling D."/>
            <person name="Barry K."/>
            <person name="Lee J."/>
            <person name="Mihaltcheva S."/>
            <person name="LaButti K."/>
            <person name="Lipzen A."/>
            <person name="Waldron R."/>
            <person name="Moloney N.M."/>
            <person name="Sperisen C."/>
            <person name="Kredics L."/>
            <person name="Vagvoelgyi C."/>
            <person name="Patrignani A."/>
            <person name="Fitzpatrick D."/>
            <person name="Nagy I."/>
            <person name="Doyle S."/>
            <person name="Anderson J.B."/>
            <person name="Grigoriev I.V."/>
            <person name="Gueldener U."/>
            <person name="Muensterkoetter M."/>
            <person name="Nagy L.G."/>
        </authorList>
    </citation>
    <scope>NUCLEOTIDE SEQUENCE [LARGE SCALE GENOMIC DNA]</scope>
    <source>
        <strain evidence="2">C18/9</strain>
    </source>
</reference>
<evidence type="ECO:0000313" key="1">
    <source>
        <dbReference type="EMBL" id="SJL17335.1"/>
    </source>
</evidence>
<proteinExistence type="predicted"/>
<evidence type="ECO:0000313" key="2">
    <source>
        <dbReference type="Proteomes" id="UP000219338"/>
    </source>
</evidence>
<protein>
    <submittedName>
        <fullName evidence="1">Uncharacterized protein</fullName>
    </submittedName>
</protein>